<gene>
    <name evidence="1" type="ORF">P0Y49_20380</name>
</gene>
<organism evidence="1 2">
    <name type="scientific">Candidatus Pedobacter colombiensis</name>
    <dbReference type="NCBI Taxonomy" id="3121371"/>
    <lineage>
        <taxon>Bacteria</taxon>
        <taxon>Pseudomonadati</taxon>
        <taxon>Bacteroidota</taxon>
        <taxon>Sphingobacteriia</taxon>
        <taxon>Sphingobacteriales</taxon>
        <taxon>Sphingobacteriaceae</taxon>
        <taxon>Pedobacter</taxon>
    </lineage>
</organism>
<evidence type="ECO:0000313" key="1">
    <source>
        <dbReference type="EMBL" id="WEK19138.1"/>
    </source>
</evidence>
<reference evidence="1" key="1">
    <citation type="submission" date="2023-03" db="EMBL/GenBank/DDBJ databases">
        <title>Andean soil-derived lignocellulolytic bacterial consortium as a source of novel taxa and putative plastic-active enzymes.</title>
        <authorList>
            <person name="Diaz-Garcia L."/>
            <person name="Chuvochina M."/>
            <person name="Feuerriegel G."/>
            <person name="Bunk B."/>
            <person name="Sproer C."/>
            <person name="Streit W.R."/>
            <person name="Rodriguez L.M."/>
            <person name="Overmann J."/>
            <person name="Jimenez D.J."/>
        </authorList>
    </citation>
    <scope>NUCLEOTIDE SEQUENCE</scope>
    <source>
        <strain evidence="1">MAG 3858</strain>
    </source>
</reference>
<protein>
    <submittedName>
        <fullName evidence="1">Uncharacterized protein</fullName>
    </submittedName>
</protein>
<evidence type="ECO:0000313" key="2">
    <source>
        <dbReference type="Proteomes" id="UP001214530"/>
    </source>
</evidence>
<dbReference type="Proteomes" id="UP001214530">
    <property type="component" value="Chromosome"/>
</dbReference>
<accession>A0AAJ5W8H7</accession>
<proteinExistence type="predicted"/>
<name>A0AAJ5W8H7_9SPHI</name>
<sequence length="138" mass="16156">MKFNEPEETEETIFFILEPNEEMDIPIHVAFDDEFAAKAYLNRFRTFSDARLLECRLNPGFYTDITKDCYFMQLDRHSDVYAISLVNDLQRSELAIKGHYFFEGEQICIYLMASSENEAVKTARKIRDKVIANNEFGS</sequence>
<dbReference type="EMBL" id="CP119313">
    <property type="protein sequence ID" value="WEK19138.1"/>
    <property type="molecule type" value="Genomic_DNA"/>
</dbReference>
<dbReference type="AlphaFoldDB" id="A0AAJ5W8H7"/>